<gene>
    <name evidence="2" type="ORF">BKP35_12670</name>
</gene>
<name>A0A1S2LHG5_9BACI</name>
<evidence type="ECO:0000259" key="1">
    <source>
        <dbReference type="Pfam" id="PF00561"/>
    </source>
</evidence>
<dbReference type="RefSeq" id="WP_071313724.1">
    <property type="nucleotide sequence ID" value="NZ_MLQQ01000035.1"/>
</dbReference>
<dbReference type="SUPFAM" id="SSF53474">
    <property type="entry name" value="alpha/beta-Hydrolases"/>
    <property type="match status" value="1"/>
</dbReference>
<dbReference type="EMBL" id="MLQQ01000035">
    <property type="protein sequence ID" value="OIJ10935.1"/>
    <property type="molecule type" value="Genomic_DNA"/>
</dbReference>
<reference evidence="2 3" key="1">
    <citation type="submission" date="2016-10" db="EMBL/GenBank/DDBJ databases">
        <title>Draft genome sequences of four alkaliphilic bacteria belonging to the Anaerobacillus genus.</title>
        <authorList>
            <person name="Bassil N.M."/>
            <person name="Lloyd J.R."/>
        </authorList>
    </citation>
    <scope>NUCLEOTIDE SEQUENCE [LARGE SCALE GENOMIC DNA]</scope>
    <source>
        <strain evidence="2 3">DSM 15340</strain>
    </source>
</reference>
<dbReference type="PANTHER" id="PTHR43798:SF33">
    <property type="entry name" value="HYDROLASE, PUTATIVE (AFU_ORTHOLOGUE AFUA_2G14860)-RELATED"/>
    <property type="match status" value="1"/>
</dbReference>
<dbReference type="PRINTS" id="PR00111">
    <property type="entry name" value="ABHYDROLASE"/>
</dbReference>
<dbReference type="Proteomes" id="UP000180098">
    <property type="component" value="Unassembled WGS sequence"/>
</dbReference>
<feature type="domain" description="AB hydrolase-1" evidence="1">
    <location>
        <begin position="24"/>
        <end position="256"/>
    </location>
</feature>
<dbReference type="Gene3D" id="3.40.50.1820">
    <property type="entry name" value="alpha/beta hydrolase"/>
    <property type="match status" value="1"/>
</dbReference>
<dbReference type="GO" id="GO:0046464">
    <property type="term" value="P:acylglycerol catabolic process"/>
    <property type="evidence" value="ECO:0007669"/>
    <property type="project" value="TreeGrafter"/>
</dbReference>
<keyword evidence="3" id="KW-1185">Reference proteome</keyword>
<organism evidence="2 3">
    <name type="scientific">Anaerobacillus arseniciselenatis</name>
    <dbReference type="NCBI Taxonomy" id="85682"/>
    <lineage>
        <taxon>Bacteria</taxon>
        <taxon>Bacillati</taxon>
        <taxon>Bacillota</taxon>
        <taxon>Bacilli</taxon>
        <taxon>Bacillales</taxon>
        <taxon>Bacillaceae</taxon>
        <taxon>Anaerobacillus</taxon>
    </lineage>
</organism>
<dbReference type="AlphaFoldDB" id="A0A1S2LHG5"/>
<dbReference type="GO" id="GO:0047372">
    <property type="term" value="F:monoacylglycerol lipase activity"/>
    <property type="evidence" value="ECO:0007669"/>
    <property type="project" value="TreeGrafter"/>
</dbReference>
<dbReference type="GO" id="GO:0016020">
    <property type="term" value="C:membrane"/>
    <property type="evidence" value="ECO:0007669"/>
    <property type="project" value="TreeGrafter"/>
</dbReference>
<proteinExistence type="predicted"/>
<dbReference type="Pfam" id="PF00561">
    <property type="entry name" value="Abhydrolase_1"/>
    <property type="match status" value="1"/>
</dbReference>
<dbReference type="PANTHER" id="PTHR43798">
    <property type="entry name" value="MONOACYLGLYCEROL LIPASE"/>
    <property type="match status" value="1"/>
</dbReference>
<accession>A0A1S2LHG5</accession>
<evidence type="ECO:0000313" key="2">
    <source>
        <dbReference type="EMBL" id="OIJ10935.1"/>
    </source>
</evidence>
<dbReference type="InterPro" id="IPR000073">
    <property type="entry name" value="AB_hydrolase_1"/>
</dbReference>
<protein>
    <recommendedName>
        <fullName evidence="1">AB hydrolase-1 domain-containing protein</fullName>
    </recommendedName>
</protein>
<dbReference type="InterPro" id="IPR050266">
    <property type="entry name" value="AB_hydrolase_sf"/>
</dbReference>
<evidence type="ECO:0000313" key="3">
    <source>
        <dbReference type="Proteomes" id="UP000180098"/>
    </source>
</evidence>
<sequence>MEKNYIHIDGSKIYYEDSGGNKEALVCIHGFISSSWSWHPLINQLKKHFRVIAFDLPGFGKTKAAIHYKYTLSHYGETTIALIEKLNLKKVHLVGHSLGGQIALQAVKLKPNFFDKLFLIAASAKRSRPFWLARLLCYIPYMDEAAYQFYFQDEIVDVAVAKVLSGGMGLEDTVLKPYIDMCKKREVIKAVLKLGKDREDDMKEEELNKITHKTYLLWGREDQVVTLEEGIFLKETLKNSTLAIIEHCGHLPMEEHTISVLHHLYSFFCPNFLNTGGDKLINI</sequence>
<dbReference type="InterPro" id="IPR029058">
    <property type="entry name" value="AB_hydrolase_fold"/>
</dbReference>
<comment type="caution">
    <text evidence="2">The sequence shown here is derived from an EMBL/GenBank/DDBJ whole genome shotgun (WGS) entry which is preliminary data.</text>
</comment>